<gene>
    <name evidence="2" type="ORF">MRATA1EN1_LOCUS23954</name>
</gene>
<reference evidence="2" key="1">
    <citation type="submission" date="2023-04" db="EMBL/GenBank/DDBJ databases">
        <authorList>
            <consortium name="ELIXIR-Norway"/>
        </authorList>
    </citation>
    <scope>NUCLEOTIDE SEQUENCE [LARGE SCALE GENOMIC DNA]</scope>
</reference>
<evidence type="ECO:0000256" key="1">
    <source>
        <dbReference type="SAM" id="MobiDB-lite"/>
    </source>
</evidence>
<evidence type="ECO:0000313" key="2">
    <source>
        <dbReference type="EMBL" id="CAI9174992.1"/>
    </source>
</evidence>
<evidence type="ECO:0000313" key="3">
    <source>
        <dbReference type="Proteomes" id="UP001176941"/>
    </source>
</evidence>
<name>A0ABN8ZM37_RANTA</name>
<protein>
    <submittedName>
        <fullName evidence="2">Uncharacterized protein</fullName>
    </submittedName>
</protein>
<feature type="compositionally biased region" description="Basic and acidic residues" evidence="1">
    <location>
        <begin position="76"/>
        <end position="96"/>
    </location>
</feature>
<sequence>MNWFPDAHLKRAREPRLPKACAQSSCPEQEGPPNEKPGSATGEEPCVAVETQRSPSTGPAFSASVVDTAGPSLHPDGGDDSLKGGSRDRDLYGSGP</sequence>
<feature type="region of interest" description="Disordered" evidence="1">
    <location>
        <begin position="1"/>
        <end position="96"/>
    </location>
</feature>
<dbReference type="Proteomes" id="UP001176941">
    <property type="component" value="Chromosome 4"/>
</dbReference>
<dbReference type="EMBL" id="OX459940">
    <property type="protein sequence ID" value="CAI9174992.1"/>
    <property type="molecule type" value="Genomic_DNA"/>
</dbReference>
<proteinExistence type="predicted"/>
<keyword evidence="3" id="KW-1185">Reference proteome</keyword>
<accession>A0ABN8ZM37</accession>
<feature type="compositionally biased region" description="Basic and acidic residues" evidence="1">
    <location>
        <begin position="7"/>
        <end position="17"/>
    </location>
</feature>
<organism evidence="2 3">
    <name type="scientific">Rangifer tarandus platyrhynchus</name>
    <name type="common">Svalbard reindeer</name>
    <dbReference type="NCBI Taxonomy" id="3082113"/>
    <lineage>
        <taxon>Eukaryota</taxon>
        <taxon>Metazoa</taxon>
        <taxon>Chordata</taxon>
        <taxon>Craniata</taxon>
        <taxon>Vertebrata</taxon>
        <taxon>Euteleostomi</taxon>
        <taxon>Mammalia</taxon>
        <taxon>Eutheria</taxon>
        <taxon>Laurasiatheria</taxon>
        <taxon>Artiodactyla</taxon>
        <taxon>Ruminantia</taxon>
        <taxon>Pecora</taxon>
        <taxon>Cervidae</taxon>
        <taxon>Odocoileinae</taxon>
        <taxon>Rangifer</taxon>
    </lineage>
</organism>